<organism evidence="8">
    <name type="scientific">marine sediment metagenome</name>
    <dbReference type="NCBI Taxonomy" id="412755"/>
    <lineage>
        <taxon>unclassified sequences</taxon>
        <taxon>metagenomes</taxon>
        <taxon>ecological metagenomes</taxon>
    </lineage>
</organism>
<dbReference type="Pfam" id="PF02554">
    <property type="entry name" value="CstA"/>
    <property type="match status" value="1"/>
</dbReference>
<dbReference type="GO" id="GO:0009267">
    <property type="term" value="P:cellular response to starvation"/>
    <property type="evidence" value="ECO:0007669"/>
    <property type="project" value="InterPro"/>
</dbReference>
<evidence type="ECO:0000256" key="2">
    <source>
        <dbReference type="ARBA" id="ARBA00022475"/>
    </source>
</evidence>
<evidence type="ECO:0000256" key="3">
    <source>
        <dbReference type="ARBA" id="ARBA00022692"/>
    </source>
</evidence>
<comment type="caution">
    <text evidence="8">The sequence shown here is derived from an EMBL/GenBank/DDBJ whole genome shotgun (WGS) entry which is preliminary data.</text>
</comment>
<evidence type="ECO:0000259" key="7">
    <source>
        <dbReference type="Pfam" id="PF02554"/>
    </source>
</evidence>
<feature type="non-terminal residue" evidence="8">
    <location>
        <position position="378"/>
    </location>
</feature>
<keyword evidence="4 6" id="KW-1133">Transmembrane helix</keyword>
<feature type="transmembrane region" description="Helical" evidence="6">
    <location>
        <begin position="161"/>
        <end position="179"/>
    </location>
</feature>
<feature type="transmembrane region" description="Helical" evidence="6">
    <location>
        <begin position="300"/>
        <end position="322"/>
    </location>
</feature>
<evidence type="ECO:0000256" key="1">
    <source>
        <dbReference type="ARBA" id="ARBA00004651"/>
    </source>
</evidence>
<feature type="transmembrane region" description="Helical" evidence="6">
    <location>
        <begin position="258"/>
        <end position="276"/>
    </location>
</feature>
<feature type="transmembrane region" description="Helical" evidence="6">
    <location>
        <begin position="130"/>
        <end position="155"/>
    </location>
</feature>
<sequence length="378" mass="40417">MSTLIVAVASFFGFIIAYNTYGRWLSKKVFGLDPNALVPSRELRDDVDYIPTRKEVIFGHHFTSIAGTGPIVGPAIAVFWGWLPALLWVLLGSVFIGAVHDFGALVISIRSRGRSVGEVAGDVISTRARILFLLVLLLALTVVLGIFGLVIAIIFSSYPESVLSVWIEIPLAVGIGFWVYKKKGGLLWPSLAALAVMYVAIWVGTLMPLSLSGFLPKTGYFNPIVVWTLILFMYCFVASVLPVWTLLQPRDYINSHELFLAMGLLVVGMGFASVTGEADLVASAPAVTAAKDIPADAPPIFPFLFITIACGAISGFHCMVSSGTSSKQVAHEPDAKLVGYGSMLLEGGLAVIVILACCAGVGMGAFERSGKGAEYQYT</sequence>
<feature type="transmembrane region" description="Helical" evidence="6">
    <location>
        <begin position="343"/>
        <end position="366"/>
    </location>
</feature>
<reference evidence="8" key="1">
    <citation type="journal article" date="2015" name="Nature">
        <title>Complex archaea that bridge the gap between prokaryotes and eukaryotes.</title>
        <authorList>
            <person name="Spang A."/>
            <person name="Saw J.H."/>
            <person name="Jorgensen S.L."/>
            <person name="Zaremba-Niedzwiedzka K."/>
            <person name="Martijn J."/>
            <person name="Lind A.E."/>
            <person name="van Eijk R."/>
            <person name="Schleper C."/>
            <person name="Guy L."/>
            <person name="Ettema T.J."/>
        </authorList>
    </citation>
    <scope>NUCLEOTIDE SEQUENCE</scope>
</reference>
<evidence type="ECO:0000256" key="4">
    <source>
        <dbReference type="ARBA" id="ARBA00022989"/>
    </source>
</evidence>
<keyword evidence="3 6" id="KW-0812">Transmembrane</keyword>
<keyword evidence="5 6" id="KW-0472">Membrane</keyword>
<dbReference type="EMBL" id="LAZR01046343">
    <property type="protein sequence ID" value="KKK96756.1"/>
    <property type="molecule type" value="Genomic_DNA"/>
</dbReference>
<feature type="transmembrane region" description="Helical" evidence="6">
    <location>
        <begin position="85"/>
        <end position="109"/>
    </location>
</feature>
<dbReference type="GO" id="GO:0005886">
    <property type="term" value="C:plasma membrane"/>
    <property type="evidence" value="ECO:0007669"/>
    <property type="project" value="UniProtKB-SubCell"/>
</dbReference>
<evidence type="ECO:0000256" key="5">
    <source>
        <dbReference type="ARBA" id="ARBA00023136"/>
    </source>
</evidence>
<evidence type="ECO:0000256" key="6">
    <source>
        <dbReference type="SAM" id="Phobius"/>
    </source>
</evidence>
<dbReference type="PANTHER" id="PTHR30252:SF0">
    <property type="entry name" value="PEPTIDE TRANSPORTER CSTA"/>
    <property type="match status" value="1"/>
</dbReference>
<proteinExistence type="predicted"/>
<comment type="subcellular location">
    <subcellularLocation>
        <location evidence="1">Cell membrane</location>
        <topology evidence="1">Multi-pass membrane protein</topology>
    </subcellularLocation>
</comment>
<feature type="transmembrane region" description="Helical" evidence="6">
    <location>
        <begin position="224"/>
        <end position="246"/>
    </location>
</feature>
<name>A0A0F9CJ86_9ZZZZ</name>
<dbReference type="PANTHER" id="PTHR30252">
    <property type="entry name" value="INNER MEMBRANE PEPTIDE TRANSPORTER"/>
    <property type="match status" value="1"/>
</dbReference>
<dbReference type="InterPro" id="IPR003706">
    <property type="entry name" value="CstA_N"/>
</dbReference>
<accession>A0A0F9CJ86</accession>
<dbReference type="InterPro" id="IPR051605">
    <property type="entry name" value="CstA"/>
</dbReference>
<dbReference type="AlphaFoldDB" id="A0A0F9CJ86"/>
<protein>
    <recommendedName>
        <fullName evidence="7">CstA N-terminal domain-containing protein</fullName>
    </recommendedName>
</protein>
<feature type="domain" description="CstA N-terminal" evidence="7">
    <location>
        <begin position="4"/>
        <end position="358"/>
    </location>
</feature>
<gene>
    <name evidence="8" type="ORF">LCGC14_2659590</name>
</gene>
<feature type="transmembrane region" description="Helical" evidence="6">
    <location>
        <begin position="186"/>
        <end position="204"/>
    </location>
</feature>
<keyword evidence="2" id="KW-1003">Cell membrane</keyword>
<evidence type="ECO:0000313" key="8">
    <source>
        <dbReference type="EMBL" id="KKK96756.1"/>
    </source>
</evidence>